<keyword evidence="5 7" id="KW-0326">Glycosidase</keyword>
<dbReference type="GO" id="GO:0008061">
    <property type="term" value="F:chitin binding"/>
    <property type="evidence" value="ECO:0007669"/>
    <property type="project" value="InterPro"/>
</dbReference>
<evidence type="ECO:0000259" key="10">
    <source>
        <dbReference type="PROSITE" id="PS51910"/>
    </source>
</evidence>
<dbReference type="PROSITE" id="PS01095">
    <property type="entry name" value="GH18_1"/>
    <property type="match status" value="1"/>
</dbReference>
<evidence type="ECO:0000256" key="3">
    <source>
        <dbReference type="ARBA" id="ARBA00023024"/>
    </source>
</evidence>
<sequence length="442" mass="46118">MLFSLPITLLIALPAVWAGPIYCTLKPPKSAVSSGSNSTGGGGGGKGNLTDVVATGWFAGWHGASYTPENVTWSKYTALTYAFAVTTPDSSVLSLADSNEAQVPQFVDLAHQNGVAAHVSIGGWSGSQYFSSAVATAANRTLFVNAVLGLVSKYSLDGIDFDWEYPSKQGIGCNIISSSDSANFLLMLQQLRSQPAGKNLTLSAAVSITPFVGPNGTPMTDVSAFAAVLDYIEIMNYDVNGNWETTVGPNAPLNDTCATIKEGSAVSAVNAWTAAKFPANQIVLGVAGYGHSFLVPKASAVGPSGALVMNPPFTASQQPSGDAWSGDSTVTSTTVDQCGNPVGKDGVFNFWGLIDGGFLTENGTAASGMVYTFDNCSQTPYVYNPTTQVLVSYDDARSFAAKGQFINDQQLLGFSIWEVGGDYNNILIDAISTSIGIVDVEC</sequence>
<evidence type="ECO:0000256" key="6">
    <source>
        <dbReference type="ARBA" id="ARBA00023326"/>
    </source>
</evidence>
<reference evidence="12" key="1">
    <citation type="journal article" date="2014" name="Proc. Natl. Acad. Sci. U.S.A.">
        <title>Extensive sampling of basidiomycete genomes demonstrates inadequacy of the white-rot/brown-rot paradigm for wood decay fungi.</title>
        <authorList>
            <person name="Riley R."/>
            <person name="Salamov A.A."/>
            <person name="Brown D.W."/>
            <person name="Nagy L.G."/>
            <person name="Floudas D."/>
            <person name="Held B.W."/>
            <person name="Levasseur A."/>
            <person name="Lombard V."/>
            <person name="Morin E."/>
            <person name="Otillar R."/>
            <person name="Lindquist E.A."/>
            <person name="Sun H."/>
            <person name="LaButti K.M."/>
            <person name="Schmutz J."/>
            <person name="Jabbour D."/>
            <person name="Luo H."/>
            <person name="Baker S.E."/>
            <person name="Pisabarro A.G."/>
            <person name="Walton J.D."/>
            <person name="Blanchette R.A."/>
            <person name="Henrissat B."/>
            <person name="Martin F."/>
            <person name="Cullen D."/>
            <person name="Hibbett D.S."/>
            <person name="Grigoriev I.V."/>
        </authorList>
    </citation>
    <scope>NUCLEOTIDE SEQUENCE [LARGE SCALE GENOMIC DNA]</scope>
    <source>
        <strain evidence="12">MUCL 33604</strain>
    </source>
</reference>
<comment type="similarity">
    <text evidence="8">Belongs to the glycosyl hydrolase 18 family.</text>
</comment>
<dbReference type="Proteomes" id="UP000027265">
    <property type="component" value="Unassembled WGS sequence"/>
</dbReference>
<dbReference type="InterPro" id="IPR017853">
    <property type="entry name" value="GH"/>
</dbReference>
<dbReference type="InParanoid" id="A0A067PZ77"/>
<proteinExistence type="inferred from homology"/>
<name>A0A067PZ77_9AGAM</name>
<evidence type="ECO:0000256" key="7">
    <source>
        <dbReference type="RuleBase" id="RU000489"/>
    </source>
</evidence>
<accession>A0A067PZ77</accession>
<evidence type="ECO:0000256" key="9">
    <source>
        <dbReference type="SAM" id="SignalP"/>
    </source>
</evidence>
<evidence type="ECO:0000256" key="2">
    <source>
        <dbReference type="ARBA" id="ARBA00022801"/>
    </source>
</evidence>
<feature type="domain" description="GH18" evidence="10">
    <location>
        <begin position="52"/>
        <end position="438"/>
    </location>
</feature>
<dbReference type="SUPFAM" id="SSF51445">
    <property type="entry name" value="(Trans)glycosidases"/>
    <property type="match status" value="1"/>
</dbReference>
<keyword evidence="9" id="KW-0732">Signal</keyword>
<dbReference type="GO" id="GO:0005576">
    <property type="term" value="C:extracellular region"/>
    <property type="evidence" value="ECO:0007669"/>
    <property type="project" value="TreeGrafter"/>
</dbReference>
<dbReference type="EMBL" id="KL197714">
    <property type="protein sequence ID" value="KDQ60128.1"/>
    <property type="molecule type" value="Genomic_DNA"/>
</dbReference>
<feature type="chain" id="PRO_5001643583" evidence="9">
    <location>
        <begin position="19"/>
        <end position="442"/>
    </location>
</feature>
<dbReference type="Gene3D" id="3.10.50.10">
    <property type="match status" value="1"/>
</dbReference>
<dbReference type="SMART" id="SM00636">
    <property type="entry name" value="Glyco_18"/>
    <property type="match status" value="1"/>
</dbReference>
<dbReference type="Pfam" id="PF00704">
    <property type="entry name" value="Glyco_hydro_18"/>
    <property type="match status" value="1"/>
</dbReference>
<dbReference type="PANTHER" id="PTHR11177">
    <property type="entry name" value="CHITINASE"/>
    <property type="match status" value="1"/>
</dbReference>
<dbReference type="GO" id="GO:0008843">
    <property type="term" value="F:endochitinase activity"/>
    <property type="evidence" value="ECO:0007669"/>
    <property type="project" value="UniProtKB-EC"/>
</dbReference>
<keyword evidence="2 7" id="KW-0378">Hydrolase</keyword>
<dbReference type="InterPro" id="IPR029070">
    <property type="entry name" value="Chitinase_insertion_sf"/>
</dbReference>
<evidence type="ECO:0000256" key="5">
    <source>
        <dbReference type="ARBA" id="ARBA00023295"/>
    </source>
</evidence>
<dbReference type="InterPro" id="IPR001223">
    <property type="entry name" value="Glyco_hydro18_cat"/>
</dbReference>
<dbReference type="PROSITE" id="PS51910">
    <property type="entry name" value="GH18_2"/>
    <property type="match status" value="1"/>
</dbReference>
<dbReference type="InterPro" id="IPR001579">
    <property type="entry name" value="Glyco_hydro_18_chit_AS"/>
</dbReference>
<dbReference type="HOGENOM" id="CLU_002833_6_1_1"/>
<evidence type="ECO:0000313" key="11">
    <source>
        <dbReference type="EMBL" id="KDQ60128.1"/>
    </source>
</evidence>
<dbReference type="AlphaFoldDB" id="A0A067PZ77"/>
<dbReference type="InterPro" id="IPR050314">
    <property type="entry name" value="Glycosyl_Hydrlase_18"/>
</dbReference>
<dbReference type="STRING" id="933084.A0A067PZ77"/>
<keyword evidence="6" id="KW-0624">Polysaccharide degradation</keyword>
<evidence type="ECO:0000313" key="12">
    <source>
        <dbReference type="Proteomes" id="UP000027265"/>
    </source>
</evidence>
<feature type="signal peptide" evidence="9">
    <location>
        <begin position="1"/>
        <end position="18"/>
    </location>
</feature>
<gene>
    <name evidence="11" type="ORF">JAAARDRAFT_32503</name>
</gene>
<dbReference type="Gene3D" id="3.20.20.80">
    <property type="entry name" value="Glycosidases"/>
    <property type="match status" value="1"/>
</dbReference>
<keyword evidence="12" id="KW-1185">Reference proteome</keyword>
<dbReference type="OrthoDB" id="73875at2759"/>
<keyword evidence="3" id="KW-0146">Chitin degradation</keyword>
<dbReference type="PANTHER" id="PTHR11177:SF317">
    <property type="entry name" value="CHITINASE 12-RELATED"/>
    <property type="match status" value="1"/>
</dbReference>
<organism evidence="11 12">
    <name type="scientific">Jaapia argillacea MUCL 33604</name>
    <dbReference type="NCBI Taxonomy" id="933084"/>
    <lineage>
        <taxon>Eukaryota</taxon>
        <taxon>Fungi</taxon>
        <taxon>Dikarya</taxon>
        <taxon>Basidiomycota</taxon>
        <taxon>Agaricomycotina</taxon>
        <taxon>Agaricomycetes</taxon>
        <taxon>Agaricomycetidae</taxon>
        <taxon>Jaapiales</taxon>
        <taxon>Jaapiaceae</taxon>
        <taxon>Jaapia</taxon>
    </lineage>
</organism>
<protein>
    <submittedName>
        <fullName evidence="11">Glycoside hydrolase family 18 protein</fullName>
    </submittedName>
</protein>
<comment type="catalytic activity">
    <reaction evidence="1">
        <text>Random endo-hydrolysis of N-acetyl-beta-D-glucosaminide (1-&gt;4)-beta-linkages in chitin and chitodextrins.</text>
        <dbReference type="EC" id="3.2.1.14"/>
    </reaction>
</comment>
<evidence type="ECO:0000256" key="8">
    <source>
        <dbReference type="RuleBase" id="RU004453"/>
    </source>
</evidence>
<evidence type="ECO:0000256" key="1">
    <source>
        <dbReference type="ARBA" id="ARBA00000822"/>
    </source>
</evidence>
<dbReference type="InterPro" id="IPR011583">
    <property type="entry name" value="Chitinase_II/V-like_cat"/>
</dbReference>
<dbReference type="GO" id="GO:0000272">
    <property type="term" value="P:polysaccharide catabolic process"/>
    <property type="evidence" value="ECO:0007669"/>
    <property type="project" value="UniProtKB-KW"/>
</dbReference>
<dbReference type="GO" id="GO:0006032">
    <property type="term" value="P:chitin catabolic process"/>
    <property type="evidence" value="ECO:0007669"/>
    <property type="project" value="UniProtKB-KW"/>
</dbReference>
<evidence type="ECO:0000256" key="4">
    <source>
        <dbReference type="ARBA" id="ARBA00023277"/>
    </source>
</evidence>
<dbReference type="SUPFAM" id="SSF54556">
    <property type="entry name" value="Chitinase insertion domain"/>
    <property type="match status" value="1"/>
</dbReference>
<keyword evidence="4" id="KW-0119">Carbohydrate metabolism</keyword>